<keyword evidence="3 5" id="KW-0378">Hydrolase</keyword>
<dbReference type="EC" id="3.1.11.6" evidence="5"/>
<dbReference type="AlphaFoldDB" id="A0A1I2A6W6"/>
<dbReference type="InterPro" id="IPR025824">
    <property type="entry name" value="OB-fold_nuc-bd_dom"/>
</dbReference>
<dbReference type="CDD" id="cd04489">
    <property type="entry name" value="ExoVII_LU_OBF"/>
    <property type="match status" value="1"/>
</dbReference>
<dbReference type="Proteomes" id="UP000199400">
    <property type="component" value="Unassembled WGS sequence"/>
</dbReference>
<gene>
    <name evidence="5" type="primary">xseA</name>
    <name evidence="9" type="ORF">SAMN02745121_04106</name>
</gene>
<keyword evidence="4 5" id="KW-0269">Exonuclease</keyword>
<dbReference type="OrthoDB" id="9802795at2"/>
<dbReference type="Pfam" id="PF13742">
    <property type="entry name" value="tRNA_anti_2"/>
    <property type="match status" value="1"/>
</dbReference>
<keyword evidence="2 5" id="KW-0540">Nuclease</keyword>
<evidence type="ECO:0000256" key="1">
    <source>
        <dbReference type="ARBA" id="ARBA00022490"/>
    </source>
</evidence>
<name>A0A1I2A6W6_9BACT</name>
<evidence type="ECO:0000256" key="6">
    <source>
        <dbReference type="RuleBase" id="RU004355"/>
    </source>
</evidence>
<evidence type="ECO:0000259" key="7">
    <source>
        <dbReference type="Pfam" id="PF02601"/>
    </source>
</evidence>
<dbReference type="InterPro" id="IPR003753">
    <property type="entry name" value="Exonuc_VII_L"/>
</dbReference>
<evidence type="ECO:0000256" key="4">
    <source>
        <dbReference type="ARBA" id="ARBA00022839"/>
    </source>
</evidence>
<comment type="catalytic activity">
    <reaction evidence="5 6">
        <text>Exonucleolytic cleavage in either 5'- to 3'- or 3'- to 5'-direction to yield nucleoside 5'-phosphates.</text>
        <dbReference type="EC" id="3.1.11.6"/>
    </reaction>
</comment>
<dbReference type="InterPro" id="IPR020579">
    <property type="entry name" value="Exonuc_VII_lsu_C"/>
</dbReference>
<comment type="similarity">
    <text evidence="5 6">Belongs to the XseA family.</text>
</comment>
<dbReference type="GO" id="GO:0006308">
    <property type="term" value="P:DNA catabolic process"/>
    <property type="evidence" value="ECO:0007669"/>
    <property type="project" value="UniProtKB-UniRule"/>
</dbReference>
<evidence type="ECO:0000256" key="5">
    <source>
        <dbReference type="HAMAP-Rule" id="MF_00378"/>
    </source>
</evidence>
<feature type="domain" description="Exonuclease VII large subunit C-terminal" evidence="7">
    <location>
        <begin position="125"/>
        <end position="437"/>
    </location>
</feature>
<comment type="subunit">
    <text evidence="5">Heterooligomer composed of large and small subunits.</text>
</comment>
<evidence type="ECO:0000256" key="3">
    <source>
        <dbReference type="ARBA" id="ARBA00022801"/>
    </source>
</evidence>
<dbReference type="RefSeq" id="WP_096327886.1">
    <property type="nucleotide sequence ID" value="NZ_FOMX01000013.1"/>
</dbReference>
<evidence type="ECO:0000256" key="2">
    <source>
        <dbReference type="ARBA" id="ARBA00022722"/>
    </source>
</evidence>
<evidence type="ECO:0000259" key="8">
    <source>
        <dbReference type="Pfam" id="PF13742"/>
    </source>
</evidence>
<dbReference type="GO" id="GO:0009318">
    <property type="term" value="C:exodeoxyribonuclease VII complex"/>
    <property type="evidence" value="ECO:0007669"/>
    <property type="project" value="UniProtKB-UniRule"/>
</dbReference>
<dbReference type="NCBIfam" id="TIGR00237">
    <property type="entry name" value="xseA"/>
    <property type="match status" value="1"/>
</dbReference>
<evidence type="ECO:0000313" key="10">
    <source>
        <dbReference type="Proteomes" id="UP000199400"/>
    </source>
</evidence>
<dbReference type="GO" id="GO:0003676">
    <property type="term" value="F:nucleic acid binding"/>
    <property type="evidence" value="ECO:0007669"/>
    <property type="project" value="InterPro"/>
</dbReference>
<feature type="domain" description="OB-fold nucleic acid binding" evidence="8">
    <location>
        <begin position="10"/>
        <end position="100"/>
    </location>
</feature>
<evidence type="ECO:0000313" key="9">
    <source>
        <dbReference type="EMBL" id="SFE39795.1"/>
    </source>
</evidence>
<proteinExistence type="inferred from homology"/>
<keyword evidence="10" id="KW-1185">Reference proteome</keyword>
<organism evidence="9 10">
    <name type="scientific">Nannocystis exedens</name>
    <dbReference type="NCBI Taxonomy" id="54"/>
    <lineage>
        <taxon>Bacteria</taxon>
        <taxon>Pseudomonadati</taxon>
        <taxon>Myxococcota</taxon>
        <taxon>Polyangia</taxon>
        <taxon>Nannocystales</taxon>
        <taxon>Nannocystaceae</taxon>
        <taxon>Nannocystis</taxon>
    </lineage>
</organism>
<sequence>MAPVAPHVFAVSELVNRAHRSIEQQFPPLWVEGEITNLRLVNSGHAYFTLRDSHAVLPVAMWRSALARLRHRLADGQMFRVYGRLGIYAAQGKFQLYAERAEPAGLGARMQQLEQLKAKLAAEGLFARERKRPVPAWPRVVGVVTSASGAAIHDILKVARRRCPVRILLSPAQVQGEDAAFSLVRALLRLQRRPGVDVIILGRGGGAQEDLWAFNDEGLARAVAACPVPVVSAVGHEVDITICDFVADLRAATPSHAAELVVPDRDGYLSRLHHVERRLVLATKRRVLDERGRLELLTRRLAAAGHRLVLAPRRRLDALLARLGNQHPRARLARDRRLLAALHARLLAQHPRQRLDRARRRLLAAELALRERARVLAQPARLRLARAAAALNALSPLAVLQRGFAVVSTDAGVVTDVAQVAAGDPVRVELARGAFAAQVTAVEPVKEPS</sequence>
<dbReference type="PANTHER" id="PTHR30008:SF0">
    <property type="entry name" value="EXODEOXYRIBONUCLEASE 7 LARGE SUBUNIT"/>
    <property type="match status" value="1"/>
</dbReference>
<dbReference type="GO" id="GO:0008855">
    <property type="term" value="F:exodeoxyribonuclease VII activity"/>
    <property type="evidence" value="ECO:0007669"/>
    <property type="project" value="UniProtKB-UniRule"/>
</dbReference>
<dbReference type="EMBL" id="FOMX01000013">
    <property type="protein sequence ID" value="SFE39795.1"/>
    <property type="molecule type" value="Genomic_DNA"/>
</dbReference>
<dbReference type="HAMAP" id="MF_00378">
    <property type="entry name" value="Exonuc_7_L"/>
    <property type="match status" value="1"/>
</dbReference>
<dbReference type="GO" id="GO:0005737">
    <property type="term" value="C:cytoplasm"/>
    <property type="evidence" value="ECO:0007669"/>
    <property type="project" value="UniProtKB-SubCell"/>
</dbReference>
<reference evidence="10" key="1">
    <citation type="submission" date="2016-10" db="EMBL/GenBank/DDBJ databases">
        <authorList>
            <person name="Varghese N."/>
            <person name="Submissions S."/>
        </authorList>
    </citation>
    <scope>NUCLEOTIDE SEQUENCE [LARGE SCALE GENOMIC DNA]</scope>
    <source>
        <strain evidence="10">ATCC 25963</strain>
    </source>
</reference>
<accession>A0A1I2A6W6</accession>
<dbReference type="Pfam" id="PF02601">
    <property type="entry name" value="Exonuc_VII_L"/>
    <property type="match status" value="1"/>
</dbReference>
<comment type="function">
    <text evidence="5">Bidirectionally degrades single-stranded DNA into large acid-insoluble oligonucleotides, which are then degraded further into small acid-soluble oligonucleotides.</text>
</comment>
<dbReference type="PANTHER" id="PTHR30008">
    <property type="entry name" value="EXODEOXYRIBONUCLEASE 7 LARGE SUBUNIT"/>
    <property type="match status" value="1"/>
</dbReference>
<comment type="subcellular location">
    <subcellularLocation>
        <location evidence="5 6">Cytoplasm</location>
    </subcellularLocation>
</comment>
<keyword evidence="1 5" id="KW-0963">Cytoplasm</keyword>
<dbReference type="STRING" id="54.SAMN02745121_04106"/>
<protein>
    <recommendedName>
        <fullName evidence="5">Exodeoxyribonuclease 7 large subunit</fullName>
        <ecNumber evidence="5">3.1.11.6</ecNumber>
    </recommendedName>
    <alternativeName>
        <fullName evidence="5">Exodeoxyribonuclease VII large subunit</fullName>
        <shortName evidence="5">Exonuclease VII large subunit</shortName>
    </alternativeName>
</protein>